<gene>
    <name evidence="8" type="ORF">LU297_05375</name>
</gene>
<dbReference type="PROSITE" id="PS51257">
    <property type="entry name" value="PROKAR_LIPOPROTEIN"/>
    <property type="match status" value="1"/>
</dbReference>
<organism evidence="8 9">
    <name type="scientific">Moraxella nasicaprae</name>
    <dbReference type="NCBI Taxonomy" id="2904122"/>
    <lineage>
        <taxon>Bacteria</taxon>
        <taxon>Pseudomonadati</taxon>
        <taxon>Pseudomonadota</taxon>
        <taxon>Gammaproteobacteria</taxon>
        <taxon>Moraxellales</taxon>
        <taxon>Moraxellaceae</taxon>
        <taxon>Moraxella</taxon>
    </lineage>
</organism>
<protein>
    <submittedName>
        <fullName evidence="8">Transporter substrate-binding domain-containing protein</fullName>
    </submittedName>
</protein>
<reference evidence="8" key="1">
    <citation type="submission" date="2021-12" db="EMBL/GenBank/DDBJ databases">
        <title>taxonomy of Moraxella sp. ZY201224.</title>
        <authorList>
            <person name="Li F."/>
        </authorList>
    </citation>
    <scope>NUCLEOTIDE SEQUENCE</scope>
    <source>
        <strain evidence="8">ZY201224</strain>
    </source>
</reference>
<dbReference type="PANTHER" id="PTHR35936:SF17">
    <property type="entry name" value="ARGININE-BINDING EXTRACELLULAR PROTEIN ARTP"/>
    <property type="match status" value="1"/>
</dbReference>
<name>A0ABY6F200_9GAMM</name>
<evidence type="ECO:0000259" key="7">
    <source>
        <dbReference type="SMART" id="SM00079"/>
    </source>
</evidence>
<dbReference type="Proteomes" id="UP001063782">
    <property type="component" value="Chromosome"/>
</dbReference>
<keyword evidence="9" id="KW-1185">Reference proteome</keyword>
<proteinExistence type="inferred from homology"/>
<evidence type="ECO:0000256" key="1">
    <source>
        <dbReference type="ARBA" id="ARBA00004196"/>
    </source>
</evidence>
<dbReference type="SMART" id="SM00062">
    <property type="entry name" value="PBPb"/>
    <property type="match status" value="1"/>
</dbReference>
<dbReference type="RefSeq" id="WP_263075533.1">
    <property type="nucleotide sequence ID" value="NZ_CP089977.1"/>
</dbReference>
<comment type="subcellular location">
    <subcellularLocation>
        <location evidence="1">Cell envelope</location>
    </subcellularLocation>
</comment>
<dbReference type="InterPro" id="IPR018313">
    <property type="entry name" value="SBP_3_CS"/>
</dbReference>
<dbReference type="EMBL" id="CP089977">
    <property type="protein sequence ID" value="UXZ04054.1"/>
    <property type="molecule type" value="Genomic_DNA"/>
</dbReference>
<accession>A0ABY6F200</accession>
<feature type="domain" description="Solute-binding protein family 3/N-terminal" evidence="6">
    <location>
        <begin position="36"/>
        <end position="255"/>
    </location>
</feature>
<dbReference type="InterPro" id="IPR001320">
    <property type="entry name" value="Iontro_rcpt_C"/>
</dbReference>
<feature type="signal peptide" evidence="5">
    <location>
        <begin position="1"/>
        <end position="21"/>
    </location>
</feature>
<dbReference type="InterPro" id="IPR001638">
    <property type="entry name" value="Solute-binding_3/MltF_N"/>
</dbReference>
<dbReference type="Gene3D" id="3.40.190.10">
    <property type="entry name" value="Periplasmic binding protein-like II"/>
    <property type="match status" value="2"/>
</dbReference>
<evidence type="ECO:0000256" key="2">
    <source>
        <dbReference type="ARBA" id="ARBA00010333"/>
    </source>
</evidence>
<evidence type="ECO:0000256" key="5">
    <source>
        <dbReference type="SAM" id="SignalP"/>
    </source>
</evidence>
<dbReference type="SMART" id="SM00079">
    <property type="entry name" value="PBPe"/>
    <property type="match status" value="1"/>
</dbReference>
<evidence type="ECO:0000256" key="3">
    <source>
        <dbReference type="ARBA" id="ARBA00022729"/>
    </source>
</evidence>
<feature type="chain" id="PRO_5046132993" evidence="5">
    <location>
        <begin position="22"/>
        <end position="256"/>
    </location>
</feature>
<evidence type="ECO:0000313" key="8">
    <source>
        <dbReference type="EMBL" id="UXZ04054.1"/>
    </source>
</evidence>
<comment type="similarity">
    <text evidence="2 4">Belongs to the bacterial solute-binding protein 3 family.</text>
</comment>
<dbReference type="PROSITE" id="PS01039">
    <property type="entry name" value="SBP_BACTERIAL_3"/>
    <property type="match status" value="1"/>
</dbReference>
<dbReference type="Pfam" id="PF00497">
    <property type="entry name" value="SBP_bac_3"/>
    <property type="match status" value="1"/>
</dbReference>
<evidence type="ECO:0000313" key="9">
    <source>
        <dbReference type="Proteomes" id="UP001063782"/>
    </source>
</evidence>
<evidence type="ECO:0000259" key="6">
    <source>
        <dbReference type="SMART" id="SM00062"/>
    </source>
</evidence>
<feature type="domain" description="Ionotropic glutamate receptor C-terminal" evidence="7">
    <location>
        <begin position="36"/>
        <end position="254"/>
    </location>
</feature>
<evidence type="ECO:0000256" key="4">
    <source>
        <dbReference type="RuleBase" id="RU003744"/>
    </source>
</evidence>
<keyword evidence="3 5" id="KW-0732">Signal</keyword>
<dbReference type="SUPFAM" id="SSF53850">
    <property type="entry name" value="Periplasmic binding protein-like II"/>
    <property type="match status" value="1"/>
</dbReference>
<dbReference type="PANTHER" id="PTHR35936">
    <property type="entry name" value="MEMBRANE-BOUND LYTIC MUREIN TRANSGLYCOSYLASE F"/>
    <property type="match status" value="1"/>
</dbReference>
<sequence length="256" mass="27817">MTKILKIASTVLAITALTACGNDKTENTTANTEEKVVRIATESSFKPFSYLDNQGNLAGFEIDLANALCEEMKTKCEISSQDWDGLIPGLNADKFDAVMAGMSITEERLKVVDFSEPYFDNTLVLVGKKGDTSTIADIDGKAVATQQATVSADYLQKNHPKALIKVYDKQDNAYLDLTAGRVQFMLSDIVPISDWLTTEQGKDFEVKGEPIDIGDKVGIAVVKDSPFKAQFDAALASLKANGKYAQISDKYFGATK</sequence>